<dbReference type="PROSITE" id="PS51257">
    <property type="entry name" value="PROKAR_LIPOPROTEIN"/>
    <property type="match status" value="1"/>
</dbReference>
<dbReference type="AlphaFoldDB" id="A0A2T0SY61"/>
<evidence type="ECO:0000313" key="2">
    <source>
        <dbReference type="EMBL" id="PRY38361.1"/>
    </source>
</evidence>
<evidence type="ECO:0000256" key="1">
    <source>
        <dbReference type="SAM" id="MobiDB-lite"/>
    </source>
</evidence>
<organism evidence="2 3">
    <name type="scientific">Spirosoma oryzae</name>
    <dbReference type="NCBI Taxonomy" id="1469603"/>
    <lineage>
        <taxon>Bacteria</taxon>
        <taxon>Pseudomonadati</taxon>
        <taxon>Bacteroidota</taxon>
        <taxon>Cytophagia</taxon>
        <taxon>Cytophagales</taxon>
        <taxon>Cytophagaceae</taxon>
        <taxon>Spirosoma</taxon>
    </lineage>
</organism>
<name>A0A2T0SY61_9BACT</name>
<dbReference type="EMBL" id="PVTE01000009">
    <property type="protein sequence ID" value="PRY38361.1"/>
    <property type="molecule type" value="Genomic_DNA"/>
</dbReference>
<sequence length="281" mass="30845">MKLIAYYCLISLTFLLSCKFSEGPGPDASSTNPDDCVLTKAVYGQGEYDEFTYDSRGLITSIQSYQNNAKSGLYTNTYDADGKLTGQNLNGFTVQYVYSGSTLTKIQLVDSGVVLGEYAVTVDGSGRISNLKVQNAQSPFDTYAGYNSTFTYDGQGNCTLVELKDTQGRVLSRTVYSNFVAVRSHVTKFKNQFINPYTATITENLQYALLYKFPNTSPNKVELYSAIDLNGNYTGTLSKQSEDVYQRTANQSGMQTQRVATSTTSGGTRTSTTTFEYTGCQ</sequence>
<evidence type="ECO:0008006" key="4">
    <source>
        <dbReference type="Google" id="ProtNLM"/>
    </source>
</evidence>
<accession>A0A2T0SY61</accession>
<keyword evidence="3" id="KW-1185">Reference proteome</keyword>
<comment type="caution">
    <text evidence="2">The sequence shown here is derived from an EMBL/GenBank/DDBJ whole genome shotgun (WGS) entry which is preliminary data.</text>
</comment>
<feature type="region of interest" description="Disordered" evidence="1">
    <location>
        <begin position="249"/>
        <end position="281"/>
    </location>
</feature>
<reference evidence="2 3" key="1">
    <citation type="submission" date="2018-03" db="EMBL/GenBank/DDBJ databases">
        <title>Genomic Encyclopedia of Archaeal and Bacterial Type Strains, Phase II (KMG-II): from individual species to whole genera.</title>
        <authorList>
            <person name="Goeker M."/>
        </authorList>
    </citation>
    <scope>NUCLEOTIDE SEQUENCE [LARGE SCALE GENOMIC DNA]</scope>
    <source>
        <strain evidence="2 3">DSM 28354</strain>
    </source>
</reference>
<dbReference type="OrthoDB" id="943076at2"/>
<evidence type="ECO:0000313" key="3">
    <source>
        <dbReference type="Proteomes" id="UP000238375"/>
    </source>
</evidence>
<gene>
    <name evidence="2" type="ORF">CLV58_10988</name>
</gene>
<dbReference type="Proteomes" id="UP000238375">
    <property type="component" value="Unassembled WGS sequence"/>
</dbReference>
<dbReference type="RefSeq" id="WP_106138094.1">
    <property type="nucleotide sequence ID" value="NZ_PVTE01000009.1"/>
</dbReference>
<proteinExistence type="predicted"/>
<feature type="compositionally biased region" description="Low complexity" evidence="1">
    <location>
        <begin position="261"/>
        <end position="274"/>
    </location>
</feature>
<protein>
    <recommendedName>
        <fullName evidence="4">YD repeat-containing protein</fullName>
    </recommendedName>
</protein>
<feature type="compositionally biased region" description="Polar residues" evidence="1">
    <location>
        <begin position="249"/>
        <end position="260"/>
    </location>
</feature>